<protein>
    <submittedName>
        <fullName evidence="1">Uncharacterized protein</fullName>
    </submittedName>
</protein>
<dbReference type="Proteomes" id="UP001385951">
    <property type="component" value="Unassembled WGS sequence"/>
</dbReference>
<proteinExistence type="predicted"/>
<evidence type="ECO:0000313" key="1">
    <source>
        <dbReference type="EMBL" id="KAK7686688.1"/>
    </source>
</evidence>
<name>A0AAW0G9R8_9APHY</name>
<gene>
    <name evidence="1" type="ORF">QCA50_010288</name>
</gene>
<dbReference type="AlphaFoldDB" id="A0AAW0G9R8"/>
<keyword evidence="2" id="KW-1185">Reference proteome</keyword>
<accession>A0AAW0G9R8</accession>
<organism evidence="1 2">
    <name type="scientific">Cerrena zonata</name>
    <dbReference type="NCBI Taxonomy" id="2478898"/>
    <lineage>
        <taxon>Eukaryota</taxon>
        <taxon>Fungi</taxon>
        <taxon>Dikarya</taxon>
        <taxon>Basidiomycota</taxon>
        <taxon>Agaricomycotina</taxon>
        <taxon>Agaricomycetes</taxon>
        <taxon>Polyporales</taxon>
        <taxon>Cerrenaceae</taxon>
        <taxon>Cerrena</taxon>
    </lineage>
</organism>
<evidence type="ECO:0000313" key="2">
    <source>
        <dbReference type="Proteomes" id="UP001385951"/>
    </source>
</evidence>
<sequence>MQHLKRILDLLSFRRESRTAIGASGSVALPDVYAHRHEHAQDNALPVTTSQLSTPEPYLFLFQIIVNPEIYDTIFDMSSARTLVRLLRTCHTTNQSVRSYMRRAFNINRRLSRYFPDPIAFRYLQACTGMLISGSTALQFFDRTFYPESDLDLYVAMPWGSNIGHFVLGHGYQFMPTPVQPRDFDAAISHPRVTTAGARYGNFKGIAGVFTFEKGQPGGRKLKVQIMVAVRSPMEIILQFHSTCVLNVIAFDKAYCLYPRATLEERLMVVCTTRNDDVIEGVYRRYVQRGWFLIRGFHAMHLFSLDRSLSSINRWIDDRFSWSILLPYDFQDGITSINSQTDPLTQDPVSVSGWTLTARGNGINDPAAIEFHRVEDRDLFYHYVLESNLALHTPSMIHLMDMATVANKNGTHDQRYIDNRFIHLVRAYYEGRF</sequence>
<dbReference type="EMBL" id="JASBNA010000016">
    <property type="protein sequence ID" value="KAK7686688.1"/>
    <property type="molecule type" value="Genomic_DNA"/>
</dbReference>
<comment type="caution">
    <text evidence="1">The sequence shown here is derived from an EMBL/GenBank/DDBJ whole genome shotgun (WGS) entry which is preliminary data.</text>
</comment>
<reference evidence="1 2" key="1">
    <citation type="submission" date="2022-09" db="EMBL/GenBank/DDBJ databases">
        <authorList>
            <person name="Palmer J.M."/>
        </authorList>
    </citation>
    <scope>NUCLEOTIDE SEQUENCE [LARGE SCALE GENOMIC DNA]</scope>
    <source>
        <strain evidence="1 2">DSM 7382</strain>
    </source>
</reference>